<reference evidence="8 9" key="1">
    <citation type="journal article" date="2011" name="J. Bacteriol.">
        <title>Genome sequence of the ethanol-producing Zymomonas mobilis subsp. mobilis lectotype strain ATCC 10988.</title>
        <authorList>
            <person name="Pappas K.M."/>
            <person name="Kouvelis V.N."/>
            <person name="Saunders E."/>
            <person name="Brettin T.S."/>
            <person name="Bruce D."/>
            <person name="Detter C."/>
            <person name="Balakireva M."/>
            <person name="Han C.S."/>
            <person name="Savvakis G."/>
            <person name="Kyrpides N.C."/>
            <person name="Typas M.A."/>
        </authorList>
    </citation>
    <scope>NUCLEOTIDE SEQUENCE [LARGE SCALE GENOMIC DNA]</scope>
    <source>
        <strain evidence="9">ATCC 10988 / DSM 424 / CCUG 17860 / LMG 404 / NCIMB 8938 / NRRL B-806 / ZM1</strain>
    </source>
</reference>
<dbReference type="Proteomes" id="UP000001494">
    <property type="component" value="Chromosome"/>
</dbReference>
<keyword evidence="4" id="KW-0288">FMN</keyword>
<evidence type="ECO:0000256" key="6">
    <source>
        <dbReference type="ARBA" id="ARBA00023002"/>
    </source>
</evidence>
<accession>A0A0H3FXU6</accession>
<dbReference type="eggNOG" id="COG0167">
    <property type="taxonomic scope" value="Bacteria"/>
</dbReference>
<feature type="domain" description="Dihydroorotate dehydrogenase catalytic" evidence="7">
    <location>
        <begin position="123"/>
        <end position="342"/>
    </location>
</feature>
<dbReference type="Gene3D" id="3.20.20.70">
    <property type="entry name" value="Aldolase class I"/>
    <property type="match status" value="1"/>
</dbReference>
<keyword evidence="3" id="KW-0285">Flavoprotein</keyword>
<dbReference type="InterPro" id="IPR012135">
    <property type="entry name" value="Dihydroorotate_DH_1_2"/>
</dbReference>
<dbReference type="RefSeq" id="WP_014500672.1">
    <property type="nucleotide sequence ID" value="NC_017262.1"/>
</dbReference>
<dbReference type="PANTHER" id="PTHR48109">
    <property type="entry name" value="DIHYDROOROTATE DEHYDROGENASE (QUINONE), MITOCHONDRIAL-RELATED"/>
    <property type="match status" value="1"/>
</dbReference>
<dbReference type="InterPro" id="IPR005720">
    <property type="entry name" value="Dihydroorotate_DH_cat"/>
</dbReference>
<name>A0A0H3FXU6_ZYMMA</name>
<dbReference type="InterPro" id="IPR013785">
    <property type="entry name" value="Aldolase_TIM"/>
</dbReference>
<evidence type="ECO:0000256" key="1">
    <source>
        <dbReference type="ARBA" id="ARBA00001917"/>
    </source>
</evidence>
<dbReference type="InterPro" id="IPR050074">
    <property type="entry name" value="DHO_dehydrogenase"/>
</dbReference>
<keyword evidence="5" id="KW-0665">Pyrimidine biosynthesis</keyword>
<proteinExistence type="predicted"/>
<organism evidence="8 9">
    <name type="scientific">Zymomonas mobilis subsp. mobilis (strain ATCC 10988 / DSM 424 / LMG 404 / NCIMB 8938 / NRRL B-806 / ZM1)</name>
    <dbReference type="NCBI Taxonomy" id="555217"/>
    <lineage>
        <taxon>Bacteria</taxon>
        <taxon>Pseudomonadati</taxon>
        <taxon>Pseudomonadota</taxon>
        <taxon>Alphaproteobacteria</taxon>
        <taxon>Sphingomonadales</taxon>
        <taxon>Zymomonadaceae</taxon>
        <taxon>Zymomonas</taxon>
    </lineage>
</organism>
<dbReference type="GO" id="GO:0005737">
    <property type="term" value="C:cytoplasm"/>
    <property type="evidence" value="ECO:0007669"/>
    <property type="project" value="InterPro"/>
</dbReference>
<evidence type="ECO:0000256" key="2">
    <source>
        <dbReference type="ARBA" id="ARBA00004725"/>
    </source>
</evidence>
<evidence type="ECO:0000256" key="3">
    <source>
        <dbReference type="ARBA" id="ARBA00022630"/>
    </source>
</evidence>
<dbReference type="OrthoDB" id="9794954at2"/>
<keyword evidence="6" id="KW-0560">Oxidoreductase</keyword>
<comment type="cofactor">
    <cofactor evidence="1">
        <name>FMN</name>
        <dbReference type="ChEBI" id="CHEBI:58210"/>
    </cofactor>
</comment>
<dbReference type="GO" id="GO:0044205">
    <property type="term" value="P:'de novo' UMP biosynthetic process"/>
    <property type="evidence" value="ECO:0007669"/>
    <property type="project" value="UniProtKB-UniPathway"/>
</dbReference>
<dbReference type="UniPathway" id="UPA00070"/>
<evidence type="ECO:0000313" key="9">
    <source>
        <dbReference type="Proteomes" id="UP000001494"/>
    </source>
</evidence>
<dbReference type="HOGENOM" id="CLU_785030_0_0_5"/>
<evidence type="ECO:0000256" key="5">
    <source>
        <dbReference type="ARBA" id="ARBA00022975"/>
    </source>
</evidence>
<comment type="pathway">
    <text evidence="2">Pyrimidine metabolism; UMP biosynthesis via de novo pathway.</text>
</comment>
<dbReference type="KEGG" id="zmm:Zmob_0709"/>
<sequence>MKTEIPYYNPELSYEDNYKEGPFGYFADIVEKPAPSFAVSVKKPVSFLGCSVDLPFGIPAGPLLNSRYIKAAFHAGFDLCVYKTVRTQEHKSHPLPNVLAIHPEGVLSADCEAVLADTRYNQPLSITNSFGVPSFNPDIWQPDMAEAVKAASDHQVMIGSFQGTRGKGKIEEDYALAARMVAETGAPVLEANLSCPNEGVNSLLCFDASLVQKIVEAIKAAVPDRPLLIKTAYFKDNAKLADLVSRVGHLVSGFSTINTLSARPLDEKGQAALSPSRPEGGVCGDAIRWAGLEMVQRLAAFREEKSLDYAIVGVGGVNKPEHYKAYIEAGANAVMTATGSMWNPHLAEETKKFLA</sequence>
<evidence type="ECO:0000313" key="8">
    <source>
        <dbReference type="EMBL" id="AEH62551.1"/>
    </source>
</evidence>
<dbReference type="Pfam" id="PF01180">
    <property type="entry name" value="DHO_dh"/>
    <property type="match status" value="1"/>
</dbReference>
<dbReference type="CDD" id="cd02810">
    <property type="entry name" value="DHOD_DHPD_FMN"/>
    <property type="match status" value="1"/>
</dbReference>
<dbReference type="PIRSF" id="PIRSF000164">
    <property type="entry name" value="DHO_oxidase"/>
    <property type="match status" value="1"/>
</dbReference>
<evidence type="ECO:0000256" key="4">
    <source>
        <dbReference type="ARBA" id="ARBA00022643"/>
    </source>
</evidence>
<dbReference type="SUPFAM" id="SSF51395">
    <property type="entry name" value="FMN-linked oxidoreductases"/>
    <property type="match status" value="1"/>
</dbReference>
<dbReference type="PANTHER" id="PTHR48109:SF1">
    <property type="entry name" value="DIHYDROOROTATE DEHYDROGENASE (FUMARATE)"/>
    <property type="match status" value="1"/>
</dbReference>
<dbReference type="GO" id="GO:0004152">
    <property type="term" value="F:dihydroorotate dehydrogenase activity"/>
    <property type="evidence" value="ECO:0007669"/>
    <property type="project" value="InterPro"/>
</dbReference>
<dbReference type="GO" id="GO:0006207">
    <property type="term" value="P:'de novo' pyrimidine nucleobase biosynthetic process"/>
    <property type="evidence" value="ECO:0007669"/>
    <property type="project" value="TreeGrafter"/>
</dbReference>
<evidence type="ECO:0000259" key="7">
    <source>
        <dbReference type="Pfam" id="PF01180"/>
    </source>
</evidence>
<dbReference type="AlphaFoldDB" id="A0A0H3FXU6"/>
<protein>
    <submittedName>
        <fullName evidence="8">Dihydroorotate oxidase</fullName>
    </submittedName>
</protein>
<gene>
    <name evidence="8" type="ordered locus">Zmob_0709</name>
</gene>
<dbReference type="EMBL" id="CP002850">
    <property type="protein sequence ID" value="AEH62551.1"/>
    <property type="molecule type" value="Genomic_DNA"/>
</dbReference>